<sequence>MGHIEALLYVIQASPEGAIQHVIRHRHADTVIVAVPAPPTRAALLAYHEIRLVATRLGYQDAHLIQLPVANPPLATHEAYKAVRDYNAIHALINAPPAMAIPVYTALLLHALTNNARITITLATLDPQQPYTTLTLDPVTTIITGRGLASTRARIAHLLLQEGRTTPTRAAQHLNISKTTAEKHLRWLRNKQLANQAHGNIYTPTPWLKLHHEIHWKQAKSRKA</sequence>
<dbReference type="STRING" id="694429.Pyrfu_0502"/>
<evidence type="ECO:0000313" key="5">
    <source>
        <dbReference type="Proteomes" id="UP000001037"/>
    </source>
</evidence>
<gene>
    <name evidence="4" type="ordered locus">Pyrfu_0502</name>
</gene>
<keyword evidence="5" id="KW-1185">Reference proteome</keyword>
<dbReference type="InterPro" id="IPR001034">
    <property type="entry name" value="DeoR_HTH"/>
</dbReference>
<keyword evidence="2" id="KW-0804">Transcription</keyword>
<proteinExistence type="predicted"/>
<protein>
    <recommendedName>
        <fullName evidence="3">HTH deoR-type domain-containing protein</fullName>
    </recommendedName>
</protein>
<keyword evidence="1" id="KW-0805">Transcription regulation</keyword>
<dbReference type="GO" id="GO:0003700">
    <property type="term" value="F:DNA-binding transcription factor activity"/>
    <property type="evidence" value="ECO:0007669"/>
    <property type="project" value="InterPro"/>
</dbReference>
<evidence type="ECO:0000256" key="1">
    <source>
        <dbReference type="ARBA" id="ARBA00023015"/>
    </source>
</evidence>
<dbReference type="eggNOG" id="arCOG01446">
    <property type="taxonomic scope" value="Archaea"/>
</dbReference>
<dbReference type="GeneID" id="11140149"/>
<evidence type="ECO:0000313" key="4">
    <source>
        <dbReference type="EMBL" id="AEM38373.1"/>
    </source>
</evidence>
<dbReference type="SUPFAM" id="SSF46785">
    <property type="entry name" value="Winged helix' DNA-binding domain"/>
    <property type="match status" value="1"/>
</dbReference>
<dbReference type="Proteomes" id="UP000001037">
    <property type="component" value="Chromosome"/>
</dbReference>
<dbReference type="AlphaFoldDB" id="G0EGJ9"/>
<dbReference type="InParanoid" id="G0EGJ9"/>
<dbReference type="InterPro" id="IPR036390">
    <property type="entry name" value="WH_DNA-bd_sf"/>
</dbReference>
<dbReference type="InterPro" id="IPR036388">
    <property type="entry name" value="WH-like_DNA-bd_sf"/>
</dbReference>
<reference evidence="4 5" key="1">
    <citation type="journal article" date="2011" name="Stand. Genomic Sci.">
        <title>Complete genome sequence of the hyperthermophilic chemolithoautotroph Pyrolobus fumarii type strain (1A).</title>
        <authorList>
            <person name="Anderson I."/>
            <person name="Goker M."/>
            <person name="Nolan M."/>
            <person name="Lucas S."/>
            <person name="Hammon N."/>
            <person name="Deshpande S."/>
            <person name="Cheng J.F."/>
            <person name="Tapia R."/>
            <person name="Han C."/>
            <person name="Goodwin L."/>
            <person name="Pitluck S."/>
            <person name="Huntemann M."/>
            <person name="Liolios K."/>
            <person name="Ivanova N."/>
            <person name="Pagani I."/>
            <person name="Mavromatis K."/>
            <person name="Ovchinikova G."/>
            <person name="Pati A."/>
            <person name="Chen A."/>
            <person name="Palaniappan K."/>
            <person name="Land M."/>
            <person name="Hauser L."/>
            <person name="Brambilla E.M."/>
            <person name="Huber H."/>
            <person name="Yasawong M."/>
            <person name="Rohde M."/>
            <person name="Spring S."/>
            <person name="Abt B."/>
            <person name="Sikorski J."/>
            <person name="Wirth R."/>
            <person name="Detter J.C."/>
            <person name="Woyke T."/>
            <person name="Bristow J."/>
            <person name="Eisen J.A."/>
            <person name="Markowitz V."/>
            <person name="Hugenholtz P."/>
            <person name="Kyrpides N.C."/>
            <person name="Klenk H.P."/>
            <person name="Lapidus A."/>
        </authorList>
    </citation>
    <scope>NUCLEOTIDE SEQUENCE [LARGE SCALE GENOMIC DNA]</scope>
    <source>
        <strain evidence="5">DSM 11204 / 1A</strain>
    </source>
</reference>
<dbReference type="RefSeq" id="WP_014026050.1">
    <property type="nucleotide sequence ID" value="NC_015931.1"/>
</dbReference>
<evidence type="ECO:0000256" key="2">
    <source>
        <dbReference type="ARBA" id="ARBA00023163"/>
    </source>
</evidence>
<evidence type="ECO:0000259" key="3">
    <source>
        <dbReference type="Pfam" id="PF08220"/>
    </source>
</evidence>
<name>G0EGJ9_PYRF1</name>
<dbReference type="Pfam" id="PF08220">
    <property type="entry name" value="HTH_DeoR"/>
    <property type="match status" value="1"/>
</dbReference>
<dbReference type="EMBL" id="CP002838">
    <property type="protein sequence ID" value="AEM38373.1"/>
    <property type="molecule type" value="Genomic_DNA"/>
</dbReference>
<dbReference type="HOGENOM" id="CLU_1232804_0_0_2"/>
<dbReference type="KEGG" id="pfm:Pyrfu_0502"/>
<accession>G0EGJ9</accession>
<dbReference type="Gene3D" id="1.10.10.10">
    <property type="entry name" value="Winged helix-like DNA-binding domain superfamily/Winged helix DNA-binding domain"/>
    <property type="match status" value="1"/>
</dbReference>
<organism evidence="4 5">
    <name type="scientific">Pyrolobus fumarii (strain DSM 11204 / 1A)</name>
    <dbReference type="NCBI Taxonomy" id="694429"/>
    <lineage>
        <taxon>Archaea</taxon>
        <taxon>Thermoproteota</taxon>
        <taxon>Thermoprotei</taxon>
        <taxon>Desulfurococcales</taxon>
        <taxon>Pyrodictiaceae</taxon>
        <taxon>Pyrolobus</taxon>
    </lineage>
</organism>
<feature type="domain" description="HTH deoR-type" evidence="3">
    <location>
        <begin position="153"/>
        <end position="200"/>
    </location>
</feature>